<dbReference type="PANTHER" id="PTHR46205:SF3">
    <property type="entry name" value="LOQUACIOUS, ISOFORM B"/>
    <property type="match status" value="1"/>
</dbReference>
<dbReference type="SUPFAM" id="SSF54768">
    <property type="entry name" value="dsRNA-binding domain-like"/>
    <property type="match status" value="2"/>
</dbReference>
<dbReference type="EMBL" id="GEBQ01015334">
    <property type="protein sequence ID" value="JAT24643.1"/>
    <property type="molecule type" value="Transcribed_RNA"/>
</dbReference>
<protein>
    <recommendedName>
        <fullName evidence="4">DRBM domain-containing protein</fullName>
    </recommendedName>
</protein>
<feature type="region of interest" description="Disordered" evidence="3">
    <location>
        <begin position="300"/>
        <end position="342"/>
    </location>
</feature>
<evidence type="ECO:0000256" key="1">
    <source>
        <dbReference type="ARBA" id="ARBA00022884"/>
    </source>
</evidence>
<feature type="compositionally biased region" description="Acidic residues" evidence="3">
    <location>
        <begin position="303"/>
        <end position="325"/>
    </location>
</feature>
<evidence type="ECO:0000313" key="6">
    <source>
        <dbReference type="EMBL" id="JAT24643.1"/>
    </source>
</evidence>
<evidence type="ECO:0000256" key="3">
    <source>
        <dbReference type="SAM" id="MobiDB-lite"/>
    </source>
</evidence>
<dbReference type="GO" id="GO:0070578">
    <property type="term" value="C:RISC-loading complex"/>
    <property type="evidence" value="ECO:0007669"/>
    <property type="project" value="TreeGrafter"/>
</dbReference>
<evidence type="ECO:0000313" key="5">
    <source>
        <dbReference type="EMBL" id="JAT11043.1"/>
    </source>
</evidence>
<feature type="domain" description="DRBM" evidence="4">
    <location>
        <begin position="17"/>
        <end position="84"/>
    </location>
</feature>
<dbReference type="GO" id="GO:0005634">
    <property type="term" value="C:nucleus"/>
    <property type="evidence" value="ECO:0007669"/>
    <property type="project" value="TreeGrafter"/>
</dbReference>
<dbReference type="InterPro" id="IPR051247">
    <property type="entry name" value="RLC_Component"/>
</dbReference>
<accession>A0A1B6LLS1</accession>
<keyword evidence="1 2" id="KW-0694">RNA-binding</keyword>
<feature type="compositionally biased region" description="Polar residues" evidence="3">
    <location>
        <begin position="361"/>
        <end position="373"/>
    </location>
</feature>
<dbReference type="PROSITE" id="PS50137">
    <property type="entry name" value="DS_RBD"/>
    <property type="match status" value="2"/>
</dbReference>
<evidence type="ECO:0000256" key="2">
    <source>
        <dbReference type="PROSITE-ProRule" id="PRU00266"/>
    </source>
</evidence>
<dbReference type="GO" id="GO:0003725">
    <property type="term" value="F:double-stranded RNA binding"/>
    <property type="evidence" value="ECO:0007669"/>
    <property type="project" value="TreeGrafter"/>
</dbReference>
<name>A0A1B6LLS1_9HEMI</name>
<organism evidence="6">
    <name type="scientific">Graphocephala atropunctata</name>
    <dbReference type="NCBI Taxonomy" id="36148"/>
    <lineage>
        <taxon>Eukaryota</taxon>
        <taxon>Metazoa</taxon>
        <taxon>Ecdysozoa</taxon>
        <taxon>Arthropoda</taxon>
        <taxon>Hexapoda</taxon>
        <taxon>Insecta</taxon>
        <taxon>Pterygota</taxon>
        <taxon>Neoptera</taxon>
        <taxon>Paraneoptera</taxon>
        <taxon>Hemiptera</taxon>
        <taxon>Auchenorrhyncha</taxon>
        <taxon>Membracoidea</taxon>
        <taxon>Cicadellidae</taxon>
        <taxon>Cicadellinae</taxon>
        <taxon>Cicadellini</taxon>
        <taxon>Graphocephala</taxon>
    </lineage>
</organism>
<dbReference type="GO" id="GO:0070920">
    <property type="term" value="P:regulation of regulatory ncRNA processing"/>
    <property type="evidence" value="ECO:0007669"/>
    <property type="project" value="TreeGrafter"/>
</dbReference>
<dbReference type="Pfam" id="PF00035">
    <property type="entry name" value="dsrm"/>
    <property type="match status" value="2"/>
</dbReference>
<feature type="region of interest" description="Disordered" evidence="3">
    <location>
        <begin position="360"/>
        <end position="380"/>
    </location>
</feature>
<reference evidence="6" key="1">
    <citation type="submission" date="2015-11" db="EMBL/GenBank/DDBJ databases">
        <title>De novo transcriptome assembly of four potential Pierce s Disease insect vectors from Arizona vineyards.</title>
        <authorList>
            <person name="Tassone E.E."/>
        </authorList>
    </citation>
    <scope>NUCLEOTIDE SEQUENCE</scope>
</reference>
<dbReference type="SMART" id="SM00358">
    <property type="entry name" value="DSRM"/>
    <property type="match status" value="2"/>
</dbReference>
<gene>
    <name evidence="5" type="ORF">g.37611</name>
    <name evidence="6" type="ORF">g.37617</name>
</gene>
<dbReference type="Gene3D" id="3.30.160.20">
    <property type="match status" value="2"/>
</dbReference>
<dbReference type="AlphaFoldDB" id="A0A1B6LLS1"/>
<evidence type="ECO:0000259" key="4">
    <source>
        <dbReference type="PROSITE" id="PS50137"/>
    </source>
</evidence>
<dbReference type="GO" id="GO:0016442">
    <property type="term" value="C:RISC complex"/>
    <property type="evidence" value="ECO:0007669"/>
    <property type="project" value="TreeGrafter"/>
</dbReference>
<proteinExistence type="predicted"/>
<dbReference type="EMBL" id="GEBQ01028934">
    <property type="protein sequence ID" value="JAT11043.1"/>
    <property type="molecule type" value="Transcribed_RNA"/>
</dbReference>
<sequence>MAVFLRENGELAMGNKTPVTILQELLQKKGLVPQYELIYNGTGTLDPVFKFSVSAEKRSAIGHGKTKKQAKHDAAAALLKRMLNVAGPVVENGAAIEAEIVSPYDRAVQTNFVGKLEEICCVNKIPYPVYDLVGEEGPPHARIFTIKCQISTISETVTARTKKQAKHLVAKQMIGRVAEIIGERFLSEGLPVNPEEEEEAISPEEQNRRAIESGTFRHIKSTWIADLQHVFHHRPDEYPLSPTFLELPQQPERFYRRMDAPGEFLTSLLKSLGGVSRVLQPTPEELHQCLVEADKYLSRYQEPSEDEEDDQGEEESTNSEPDEDSESGKLSDQGGLVSTYQPLQDFDLGDTEYVVIRDIEASTSQSHESPSKGTTEREVSDELNDLNLEDYSGNKLLMGKPILVVLAIECPQGQWSFHGCGNSSEEAEAKASVRAILFLRQMSFPIATTTATL</sequence>
<dbReference type="InterPro" id="IPR014720">
    <property type="entry name" value="dsRBD_dom"/>
</dbReference>
<dbReference type="CDD" id="cd19862">
    <property type="entry name" value="DSRM_PRKRA-like_rpt1"/>
    <property type="match status" value="1"/>
</dbReference>
<dbReference type="PANTHER" id="PTHR46205">
    <property type="entry name" value="LOQUACIOUS, ISOFORM B"/>
    <property type="match status" value="1"/>
</dbReference>
<dbReference type="GO" id="GO:0030422">
    <property type="term" value="P:siRNA processing"/>
    <property type="evidence" value="ECO:0007669"/>
    <property type="project" value="TreeGrafter"/>
</dbReference>
<dbReference type="GO" id="GO:0005737">
    <property type="term" value="C:cytoplasm"/>
    <property type="evidence" value="ECO:0007669"/>
    <property type="project" value="TreeGrafter"/>
</dbReference>
<feature type="domain" description="DRBM" evidence="4">
    <location>
        <begin position="111"/>
        <end position="179"/>
    </location>
</feature>
<dbReference type="GO" id="GO:0035197">
    <property type="term" value="F:siRNA binding"/>
    <property type="evidence" value="ECO:0007669"/>
    <property type="project" value="TreeGrafter"/>
</dbReference>